<dbReference type="EMBL" id="JWHR01000076">
    <property type="protein sequence ID" value="KHS57399.1"/>
    <property type="molecule type" value="Genomic_DNA"/>
</dbReference>
<accession>A0A0B3VXN4</accession>
<feature type="domain" description="HTH cro/C1-type" evidence="1">
    <location>
        <begin position="22"/>
        <end position="65"/>
    </location>
</feature>
<dbReference type="OrthoDB" id="1783193at2"/>
<gene>
    <name evidence="2" type="ORF">QX51_08510</name>
</gene>
<comment type="caution">
    <text evidence="2">The sequence shown here is derived from an EMBL/GenBank/DDBJ whole genome shotgun (WGS) entry which is preliminary data.</text>
</comment>
<evidence type="ECO:0000313" key="2">
    <source>
        <dbReference type="EMBL" id="KHS57399.1"/>
    </source>
</evidence>
<dbReference type="STRING" id="1577792.QX51_08510"/>
<dbReference type="PROSITE" id="PS50943">
    <property type="entry name" value="HTH_CROC1"/>
    <property type="match status" value="1"/>
</dbReference>
<name>A0A0B3VXN4_9FIRM</name>
<sequence length="502" mass="58875">MKNITFGYLLEKLLYFSKQKKTALARELGYDVSYISKWTSGKNLPIPKNINEICEITSTFITNSLTEETTNDLKEYFEIEKNIDIRKDLEDCLGELLKEAYIYTSQKSIPIQSKEVYREEDCNGIIHVNPKLRKQYLDRDIEKYISKSNTLNLIVSINLNKIGQSDKISIADIKEYLYNKREDIDAKAKILIGFDGDNEDIVFNTIMLINMISMYPSMNFEVYNCEVGYGTIISVVKDYVLFATNFTKDKSCLLSTMSRDKSIIEDMYYSLESILKKQGSLIFEKKLLIDIIKEKTYTQYFMTQDLRWLIGSMSEIFMPPDLYIEVAESIFKDKEVLEELSKINIVLQNITYKSKVKVLIYASELKRYMSSGKISFFNTPIELTFEQRKRHINYLKNIIINSENIEVKLVDGDFIEYFKDYKNPSLYLSKNIKLIQTDHEDNISDYAIIKDKEFKAMCDEFYKTIWEDDRDIIVSDKEEILEILNKELTYASIINEEFSNKI</sequence>
<dbReference type="RefSeq" id="WP_039679485.1">
    <property type="nucleotide sequence ID" value="NZ_JWHR01000076.1"/>
</dbReference>
<proteinExistence type="predicted"/>
<dbReference type="InterPro" id="IPR001387">
    <property type="entry name" value="Cro/C1-type_HTH"/>
</dbReference>
<dbReference type="AlphaFoldDB" id="A0A0B3VXN4"/>
<protein>
    <recommendedName>
        <fullName evidence="1">HTH cro/C1-type domain-containing protein</fullName>
    </recommendedName>
</protein>
<dbReference type="Proteomes" id="UP000031189">
    <property type="component" value="Unassembled WGS sequence"/>
</dbReference>
<organism evidence="2 3">
    <name type="scientific">Terrisporobacter othiniensis</name>
    <dbReference type="NCBI Taxonomy" id="1577792"/>
    <lineage>
        <taxon>Bacteria</taxon>
        <taxon>Bacillati</taxon>
        <taxon>Bacillota</taxon>
        <taxon>Clostridia</taxon>
        <taxon>Peptostreptococcales</taxon>
        <taxon>Peptostreptococcaceae</taxon>
        <taxon>Terrisporobacter</taxon>
    </lineage>
</organism>
<evidence type="ECO:0000313" key="3">
    <source>
        <dbReference type="Proteomes" id="UP000031189"/>
    </source>
</evidence>
<evidence type="ECO:0000259" key="1">
    <source>
        <dbReference type="PROSITE" id="PS50943"/>
    </source>
</evidence>
<keyword evidence="3" id="KW-1185">Reference proteome</keyword>
<reference evidence="2 3" key="1">
    <citation type="submission" date="2014-12" db="EMBL/GenBank/DDBJ databases">
        <title>Draft genome sequence of Terrisporobacter sp. 08-306576, isolated from the blood culture of a bacteremia patient.</title>
        <authorList>
            <person name="Lund L.C."/>
            <person name="Sydenham T.V."/>
            <person name="Hogh S.V."/>
            <person name="Skov M.N."/>
            <person name="Kemp M."/>
            <person name="Justesen U.S."/>
        </authorList>
    </citation>
    <scope>NUCLEOTIDE SEQUENCE [LARGE SCALE GENOMIC DNA]</scope>
    <source>
        <strain evidence="2 3">08-306576</strain>
    </source>
</reference>